<proteinExistence type="predicted"/>
<dbReference type="AlphaFoldDB" id="A0A0A8YU35"/>
<dbReference type="EMBL" id="GBRH01267809">
    <property type="protein sequence ID" value="JAD30086.1"/>
    <property type="molecule type" value="Transcribed_RNA"/>
</dbReference>
<sequence length="40" mass="4585">MQAQVLNFPCLIYSVIRTNRMVSKHVIYTLIAPHTPQIST</sequence>
<name>A0A0A8YU35_ARUDO</name>
<organism evidence="1">
    <name type="scientific">Arundo donax</name>
    <name type="common">Giant reed</name>
    <name type="synonym">Donax arundinaceus</name>
    <dbReference type="NCBI Taxonomy" id="35708"/>
    <lineage>
        <taxon>Eukaryota</taxon>
        <taxon>Viridiplantae</taxon>
        <taxon>Streptophyta</taxon>
        <taxon>Embryophyta</taxon>
        <taxon>Tracheophyta</taxon>
        <taxon>Spermatophyta</taxon>
        <taxon>Magnoliopsida</taxon>
        <taxon>Liliopsida</taxon>
        <taxon>Poales</taxon>
        <taxon>Poaceae</taxon>
        <taxon>PACMAD clade</taxon>
        <taxon>Arundinoideae</taxon>
        <taxon>Arundineae</taxon>
        <taxon>Arundo</taxon>
    </lineage>
</organism>
<reference evidence="1" key="2">
    <citation type="journal article" date="2015" name="Data Brief">
        <title>Shoot transcriptome of the giant reed, Arundo donax.</title>
        <authorList>
            <person name="Barrero R.A."/>
            <person name="Guerrero F.D."/>
            <person name="Moolhuijzen P."/>
            <person name="Goolsby J.A."/>
            <person name="Tidwell J."/>
            <person name="Bellgard S.E."/>
            <person name="Bellgard M.I."/>
        </authorList>
    </citation>
    <scope>NUCLEOTIDE SEQUENCE</scope>
    <source>
        <tissue evidence="1">Shoot tissue taken approximately 20 cm above the soil surface</tissue>
    </source>
</reference>
<protein>
    <submittedName>
        <fullName evidence="1">Uncharacterized protein</fullName>
    </submittedName>
</protein>
<accession>A0A0A8YU35</accession>
<evidence type="ECO:0000313" key="1">
    <source>
        <dbReference type="EMBL" id="JAD30086.1"/>
    </source>
</evidence>
<reference evidence="1" key="1">
    <citation type="submission" date="2014-09" db="EMBL/GenBank/DDBJ databases">
        <authorList>
            <person name="Magalhaes I.L.F."/>
            <person name="Oliveira U."/>
            <person name="Santos F.R."/>
            <person name="Vidigal T.H.D.A."/>
            <person name="Brescovit A.D."/>
            <person name="Santos A.J."/>
        </authorList>
    </citation>
    <scope>NUCLEOTIDE SEQUENCE</scope>
    <source>
        <tissue evidence="1">Shoot tissue taken approximately 20 cm above the soil surface</tissue>
    </source>
</reference>